<keyword evidence="5" id="KW-0808">Transferase</keyword>
<proteinExistence type="inferred from homology"/>
<dbReference type="InterPro" id="IPR001841">
    <property type="entry name" value="Znf_RING"/>
</dbReference>
<evidence type="ECO:0000256" key="16">
    <source>
        <dbReference type="SAM" id="Phobius"/>
    </source>
</evidence>
<dbReference type="KEGG" id="mnt:21390605"/>
<evidence type="ECO:0000256" key="13">
    <source>
        <dbReference type="ARBA" id="ARBA00024209"/>
    </source>
</evidence>
<feature type="compositionally biased region" description="Low complexity" evidence="15">
    <location>
        <begin position="262"/>
        <end position="278"/>
    </location>
</feature>
<keyword evidence="12 16" id="KW-0472">Membrane</keyword>
<evidence type="ECO:0000256" key="10">
    <source>
        <dbReference type="ARBA" id="ARBA00022833"/>
    </source>
</evidence>
<dbReference type="Proteomes" id="UP000030645">
    <property type="component" value="Unassembled WGS sequence"/>
</dbReference>
<evidence type="ECO:0000256" key="2">
    <source>
        <dbReference type="ARBA" id="ARBA00004167"/>
    </source>
</evidence>
<comment type="pathway">
    <text evidence="3">Protein modification; protein ubiquitination.</text>
</comment>
<dbReference type="CDD" id="cd16461">
    <property type="entry name" value="RING-H2_EL5-like"/>
    <property type="match status" value="1"/>
</dbReference>
<keyword evidence="10" id="KW-0862">Zinc</keyword>
<keyword evidence="7" id="KW-0479">Metal-binding</keyword>
<dbReference type="PROSITE" id="PS50089">
    <property type="entry name" value="ZF_RING_2"/>
    <property type="match status" value="1"/>
</dbReference>
<dbReference type="EMBL" id="KE345421">
    <property type="protein sequence ID" value="EXC03942.1"/>
    <property type="molecule type" value="Genomic_DNA"/>
</dbReference>
<evidence type="ECO:0000256" key="3">
    <source>
        <dbReference type="ARBA" id="ARBA00004906"/>
    </source>
</evidence>
<keyword evidence="6 16" id="KW-0812">Transmembrane</keyword>
<keyword evidence="19" id="KW-1185">Reference proteome</keyword>
<keyword evidence="9" id="KW-0833">Ubl conjugation pathway</keyword>
<dbReference type="GO" id="GO:0061630">
    <property type="term" value="F:ubiquitin protein ligase activity"/>
    <property type="evidence" value="ECO:0007669"/>
    <property type="project" value="UniProtKB-EC"/>
</dbReference>
<dbReference type="GO" id="GO:0008270">
    <property type="term" value="F:zinc ion binding"/>
    <property type="evidence" value="ECO:0007669"/>
    <property type="project" value="UniProtKB-KW"/>
</dbReference>
<dbReference type="GO" id="GO:0016020">
    <property type="term" value="C:membrane"/>
    <property type="evidence" value="ECO:0007669"/>
    <property type="project" value="UniProtKB-SubCell"/>
</dbReference>
<evidence type="ECO:0000256" key="8">
    <source>
        <dbReference type="ARBA" id="ARBA00022771"/>
    </source>
</evidence>
<evidence type="ECO:0000313" key="18">
    <source>
        <dbReference type="EMBL" id="EXC03942.1"/>
    </source>
</evidence>
<dbReference type="STRING" id="981085.W9SF65"/>
<evidence type="ECO:0000256" key="14">
    <source>
        <dbReference type="PROSITE-ProRule" id="PRU00175"/>
    </source>
</evidence>
<feature type="region of interest" description="Disordered" evidence="15">
    <location>
        <begin position="262"/>
        <end position="292"/>
    </location>
</feature>
<feature type="transmembrane region" description="Helical" evidence="16">
    <location>
        <begin position="30"/>
        <end position="57"/>
    </location>
</feature>
<sequence length="292" mass="32223">MAENHGERARFPNDNIPIRYDDKGYAISGKIMLCAIVTLFFVVVIMVFLHLYARWYLLRSRHRNHRRNRRRNGNRLVFHVDNNSAAANRGLDAAVLTSLPVFVFKTLPEDSDSAAPIECAVCLSEFEDGEAGRRLPKCGHSFHTDCIDMWFHSHSTCPLCRSPVEPGADPEIRVEIGETEPGPEEPNATGLCSECDGDASSSSSSAMEARRKKKPVSVSIEVPRRSASFGREGDDNSPAGHTPSFRSPMSRMLSFKSRMLSSFRSPTAAATTSASCSSVNELDLERGKDGTQ</sequence>
<protein>
    <recommendedName>
        <fullName evidence="4">RING-type E3 ubiquitin transferase</fullName>
        <ecNumber evidence="4">2.3.2.27</ecNumber>
    </recommendedName>
</protein>
<dbReference type="InterPro" id="IPR044600">
    <property type="entry name" value="ATL1/ATL16-like"/>
</dbReference>
<feature type="compositionally biased region" description="Basic and acidic residues" evidence="15">
    <location>
        <begin position="283"/>
        <end position="292"/>
    </location>
</feature>
<evidence type="ECO:0000256" key="6">
    <source>
        <dbReference type="ARBA" id="ARBA00022692"/>
    </source>
</evidence>
<comment type="catalytic activity">
    <reaction evidence="1">
        <text>S-ubiquitinyl-[E2 ubiquitin-conjugating enzyme]-L-cysteine + [acceptor protein]-L-lysine = [E2 ubiquitin-conjugating enzyme]-L-cysteine + N(6)-ubiquitinyl-[acceptor protein]-L-lysine.</text>
        <dbReference type="EC" id="2.3.2.27"/>
    </reaction>
</comment>
<evidence type="ECO:0000256" key="12">
    <source>
        <dbReference type="ARBA" id="ARBA00023136"/>
    </source>
</evidence>
<evidence type="ECO:0000259" key="17">
    <source>
        <dbReference type="PROSITE" id="PS50089"/>
    </source>
</evidence>
<evidence type="ECO:0000313" key="19">
    <source>
        <dbReference type="Proteomes" id="UP000030645"/>
    </source>
</evidence>
<feature type="domain" description="RING-type" evidence="17">
    <location>
        <begin position="119"/>
        <end position="161"/>
    </location>
</feature>
<gene>
    <name evidence="18" type="ORF">L484_007199</name>
</gene>
<dbReference type="EC" id="2.3.2.27" evidence="4"/>
<evidence type="ECO:0000256" key="1">
    <source>
        <dbReference type="ARBA" id="ARBA00000900"/>
    </source>
</evidence>
<dbReference type="OrthoDB" id="8062037at2759"/>
<dbReference type="Gene3D" id="3.30.40.10">
    <property type="entry name" value="Zinc/RING finger domain, C3HC4 (zinc finger)"/>
    <property type="match status" value="1"/>
</dbReference>
<dbReference type="Pfam" id="PF13639">
    <property type="entry name" value="zf-RING_2"/>
    <property type="match status" value="1"/>
</dbReference>
<evidence type="ECO:0000256" key="7">
    <source>
        <dbReference type="ARBA" id="ARBA00022723"/>
    </source>
</evidence>
<evidence type="ECO:0000256" key="9">
    <source>
        <dbReference type="ARBA" id="ARBA00022786"/>
    </source>
</evidence>
<dbReference type="InterPro" id="IPR013083">
    <property type="entry name" value="Znf_RING/FYVE/PHD"/>
</dbReference>
<dbReference type="SUPFAM" id="SSF57850">
    <property type="entry name" value="RING/U-box"/>
    <property type="match status" value="1"/>
</dbReference>
<dbReference type="FunFam" id="3.30.40.10:FF:000475">
    <property type="entry name" value="RING-H2 finger protein ATL3"/>
    <property type="match status" value="1"/>
</dbReference>
<reference evidence="19" key="1">
    <citation type="submission" date="2013-01" db="EMBL/GenBank/DDBJ databases">
        <title>Draft Genome Sequence of a Mulberry Tree, Morus notabilis C.K. Schneid.</title>
        <authorList>
            <person name="He N."/>
            <person name="Zhao S."/>
        </authorList>
    </citation>
    <scope>NUCLEOTIDE SEQUENCE</scope>
</reference>
<comment type="subcellular location">
    <subcellularLocation>
        <location evidence="2">Membrane</location>
        <topology evidence="2">Single-pass membrane protein</topology>
    </subcellularLocation>
</comment>
<evidence type="ECO:0000256" key="11">
    <source>
        <dbReference type="ARBA" id="ARBA00022989"/>
    </source>
</evidence>
<dbReference type="eggNOG" id="KOG0800">
    <property type="taxonomic scope" value="Eukaryota"/>
</dbReference>
<comment type="similarity">
    <text evidence="13">Belongs to the RING-type zinc finger family. ATL subfamily.</text>
</comment>
<name>W9SF65_9ROSA</name>
<organism evidence="18 19">
    <name type="scientific">Morus notabilis</name>
    <dbReference type="NCBI Taxonomy" id="981085"/>
    <lineage>
        <taxon>Eukaryota</taxon>
        <taxon>Viridiplantae</taxon>
        <taxon>Streptophyta</taxon>
        <taxon>Embryophyta</taxon>
        <taxon>Tracheophyta</taxon>
        <taxon>Spermatophyta</taxon>
        <taxon>Magnoliopsida</taxon>
        <taxon>eudicotyledons</taxon>
        <taxon>Gunneridae</taxon>
        <taxon>Pentapetalae</taxon>
        <taxon>rosids</taxon>
        <taxon>fabids</taxon>
        <taxon>Rosales</taxon>
        <taxon>Moraceae</taxon>
        <taxon>Moreae</taxon>
        <taxon>Morus</taxon>
    </lineage>
</organism>
<evidence type="ECO:0000256" key="15">
    <source>
        <dbReference type="SAM" id="MobiDB-lite"/>
    </source>
</evidence>
<dbReference type="GO" id="GO:0016567">
    <property type="term" value="P:protein ubiquitination"/>
    <property type="evidence" value="ECO:0007669"/>
    <property type="project" value="InterPro"/>
</dbReference>
<dbReference type="AlphaFoldDB" id="W9SF65"/>
<dbReference type="SMART" id="SM00184">
    <property type="entry name" value="RING"/>
    <property type="match status" value="1"/>
</dbReference>
<evidence type="ECO:0000256" key="4">
    <source>
        <dbReference type="ARBA" id="ARBA00012483"/>
    </source>
</evidence>
<keyword evidence="8 14" id="KW-0863">Zinc-finger</keyword>
<evidence type="ECO:0000256" key="5">
    <source>
        <dbReference type="ARBA" id="ARBA00022679"/>
    </source>
</evidence>
<feature type="region of interest" description="Disordered" evidence="15">
    <location>
        <begin position="177"/>
        <end position="250"/>
    </location>
</feature>
<dbReference type="PANTHER" id="PTHR46913:SF1">
    <property type="entry name" value="RING-H2 FINGER PROTEIN ATL16"/>
    <property type="match status" value="1"/>
</dbReference>
<accession>W9SF65</accession>
<keyword evidence="11 16" id="KW-1133">Transmembrane helix</keyword>
<dbReference type="PANTHER" id="PTHR46913">
    <property type="entry name" value="RING-H2 FINGER PROTEIN ATL16"/>
    <property type="match status" value="1"/>
</dbReference>